<evidence type="ECO:0000256" key="7">
    <source>
        <dbReference type="ARBA" id="ARBA00068441"/>
    </source>
</evidence>
<evidence type="ECO:0000256" key="5">
    <source>
        <dbReference type="ARBA" id="ARBA00022679"/>
    </source>
</evidence>
<dbReference type="PANTHER" id="PTHR42902:SF1">
    <property type="entry name" value="MALATE SYNTHASE 1-RELATED"/>
    <property type="match status" value="1"/>
</dbReference>
<comment type="similarity">
    <text evidence="1">Belongs to the malate synthase family.</text>
</comment>
<evidence type="ECO:0000256" key="6">
    <source>
        <dbReference type="ARBA" id="ARBA00047918"/>
    </source>
</evidence>
<dbReference type="Pfam" id="PF01274">
    <property type="entry name" value="MS_TIM-barrel"/>
    <property type="match status" value="1"/>
</dbReference>
<evidence type="ECO:0000256" key="8">
    <source>
        <dbReference type="PIRSR" id="PIRSR001363-1"/>
    </source>
</evidence>
<feature type="domain" description="Malate synthase N-terminal" evidence="10">
    <location>
        <begin position="12"/>
        <end position="72"/>
    </location>
</feature>
<name>A0A8J3N675_9CHLR</name>
<dbReference type="Gene3D" id="1.20.1220.12">
    <property type="entry name" value="Malate synthase, domain III"/>
    <property type="match status" value="1"/>
</dbReference>
<evidence type="ECO:0000259" key="9">
    <source>
        <dbReference type="Pfam" id="PF01274"/>
    </source>
</evidence>
<evidence type="ECO:0000256" key="1">
    <source>
        <dbReference type="ARBA" id="ARBA00006394"/>
    </source>
</evidence>
<dbReference type="CDD" id="cd00727">
    <property type="entry name" value="malate_synt_A"/>
    <property type="match status" value="1"/>
</dbReference>
<dbReference type="FunFam" id="3.20.20.360:FF:000001">
    <property type="entry name" value="Malate synthase"/>
    <property type="match status" value="1"/>
</dbReference>
<dbReference type="GO" id="GO:0005737">
    <property type="term" value="C:cytoplasm"/>
    <property type="evidence" value="ECO:0007669"/>
    <property type="project" value="TreeGrafter"/>
</dbReference>
<dbReference type="AlphaFoldDB" id="A0A8J3N675"/>
<dbReference type="GO" id="GO:0006097">
    <property type="term" value="P:glyoxylate cycle"/>
    <property type="evidence" value="ECO:0007669"/>
    <property type="project" value="UniProtKB-KW"/>
</dbReference>
<evidence type="ECO:0000313" key="13">
    <source>
        <dbReference type="Proteomes" id="UP000597444"/>
    </source>
</evidence>
<organism evidence="12 13">
    <name type="scientific">Reticulibacter mediterranei</name>
    <dbReference type="NCBI Taxonomy" id="2778369"/>
    <lineage>
        <taxon>Bacteria</taxon>
        <taxon>Bacillati</taxon>
        <taxon>Chloroflexota</taxon>
        <taxon>Ktedonobacteria</taxon>
        <taxon>Ktedonobacterales</taxon>
        <taxon>Reticulibacteraceae</taxon>
        <taxon>Reticulibacter</taxon>
    </lineage>
</organism>
<dbReference type="InterPro" id="IPR006252">
    <property type="entry name" value="Malate_synthA"/>
</dbReference>
<keyword evidence="5" id="KW-0808">Transferase</keyword>
<dbReference type="Gene3D" id="3.20.20.360">
    <property type="entry name" value="Malate synthase, domain 3"/>
    <property type="match status" value="1"/>
</dbReference>
<dbReference type="Pfam" id="PF20659">
    <property type="entry name" value="MS_C"/>
    <property type="match status" value="1"/>
</dbReference>
<keyword evidence="4" id="KW-0816">Tricarboxylic acid cycle</keyword>
<dbReference type="Pfam" id="PF20656">
    <property type="entry name" value="MS_N"/>
    <property type="match status" value="1"/>
</dbReference>
<reference evidence="12" key="1">
    <citation type="submission" date="2020-10" db="EMBL/GenBank/DDBJ databases">
        <title>Taxonomic study of unclassified bacteria belonging to the class Ktedonobacteria.</title>
        <authorList>
            <person name="Yabe S."/>
            <person name="Wang C.M."/>
            <person name="Zheng Y."/>
            <person name="Sakai Y."/>
            <person name="Cavaletti L."/>
            <person name="Monciardini P."/>
            <person name="Donadio S."/>
        </authorList>
    </citation>
    <scope>NUCLEOTIDE SEQUENCE</scope>
    <source>
        <strain evidence="12">ID150040</strain>
    </source>
</reference>
<comment type="caution">
    <text evidence="12">The sequence shown here is derived from an EMBL/GenBank/DDBJ whole genome shotgun (WGS) entry which is preliminary data.</text>
</comment>
<keyword evidence="13" id="KW-1185">Reference proteome</keyword>
<evidence type="ECO:0000256" key="2">
    <source>
        <dbReference type="ARBA" id="ARBA00012636"/>
    </source>
</evidence>
<dbReference type="PIRSF" id="PIRSF001363">
    <property type="entry name" value="Malate_synth"/>
    <property type="match status" value="1"/>
</dbReference>
<feature type="active site" description="Proton acceptor" evidence="8">
    <location>
        <position position="168"/>
    </location>
</feature>
<dbReference type="GO" id="GO:0006099">
    <property type="term" value="P:tricarboxylic acid cycle"/>
    <property type="evidence" value="ECO:0007669"/>
    <property type="project" value="UniProtKB-KW"/>
</dbReference>
<dbReference type="NCBIfam" id="TIGR01344">
    <property type="entry name" value="malate_syn_A"/>
    <property type="match status" value="1"/>
</dbReference>
<dbReference type="InterPro" id="IPR046363">
    <property type="entry name" value="MS_N_TIM-barrel_dom"/>
</dbReference>
<accession>A0A8J3N675</accession>
<proteinExistence type="inferred from homology"/>
<dbReference type="Proteomes" id="UP000597444">
    <property type="component" value="Unassembled WGS sequence"/>
</dbReference>
<evidence type="ECO:0000313" key="12">
    <source>
        <dbReference type="EMBL" id="GHO97120.1"/>
    </source>
</evidence>
<sequence>MSIQTSSLSTEGIEVIAPVTAEFAEIVSPDALRFVAKLSRTFEPGREELLKKRKQRQAELDAGILPDFLPRTRRIRTANWTVAPQPAGLQDRRVEITGPVERKVIIDALNSGANVFMADFEDAHAPTWIGTIQGQINVRDAVAGTISYTNPEGKVYRLHEKTTVLFVRPRGWHLPEKHVLIDGKPVSASLFDFGLYFFHNVQCLLARGTGPYFYLSKLESHLEARLWNDVFVVAQRELDIPRGTIKATVLIETMLAAFEMDEILYELSEHSAGLNCGRWDYIFSAIKKFNAIPAFVLPDRDQLTMTTHFMRSCSLLTIKTSHRRNAPAIGGSMLAYIPIKNDPNANEEALTRVRAEKRREVTDGYDGTWVAHTGLVSVAREEFAVMKSPNQMNRKREDVRVTATDLLRFPEGTITEAGLRNNINVSLRYLDAWLCGTGCVPINNVLEDVATVEITRAQIWQWIHHPWGILDDDRKVTIAMFRRLMSEELTKIKHAVGESRYVKGRFEQAAAILDQAITSERFVEFLTLPAYCYLD</sequence>
<dbReference type="EC" id="2.3.3.9" evidence="2"/>
<dbReference type="InterPro" id="IPR048356">
    <property type="entry name" value="MS_N"/>
</dbReference>
<evidence type="ECO:0000256" key="3">
    <source>
        <dbReference type="ARBA" id="ARBA00022435"/>
    </source>
</evidence>
<dbReference type="GO" id="GO:0004474">
    <property type="term" value="F:malate synthase activity"/>
    <property type="evidence" value="ECO:0007669"/>
    <property type="project" value="UniProtKB-EC"/>
</dbReference>
<protein>
    <recommendedName>
        <fullName evidence="7">Malate synthase</fullName>
        <ecNumber evidence="2">2.3.3.9</ecNumber>
    </recommendedName>
</protein>
<dbReference type="RefSeq" id="WP_220207703.1">
    <property type="nucleotide sequence ID" value="NZ_BNJK01000001.1"/>
</dbReference>
<evidence type="ECO:0000259" key="10">
    <source>
        <dbReference type="Pfam" id="PF20656"/>
    </source>
</evidence>
<dbReference type="InterPro" id="IPR001465">
    <property type="entry name" value="Malate_synthase_TIM"/>
</dbReference>
<dbReference type="FunFam" id="1.20.1220.12:FF:000001">
    <property type="entry name" value="Malate synthase"/>
    <property type="match status" value="1"/>
</dbReference>
<keyword evidence="3" id="KW-0329">Glyoxylate bypass</keyword>
<gene>
    <name evidence="12" type="ORF">KSF_071680</name>
</gene>
<dbReference type="EMBL" id="BNJK01000001">
    <property type="protein sequence ID" value="GHO97120.1"/>
    <property type="molecule type" value="Genomic_DNA"/>
</dbReference>
<dbReference type="InterPro" id="IPR044856">
    <property type="entry name" value="Malate_synth_C_sf"/>
</dbReference>
<evidence type="ECO:0000256" key="4">
    <source>
        <dbReference type="ARBA" id="ARBA00022532"/>
    </source>
</evidence>
<dbReference type="SUPFAM" id="SSF51645">
    <property type="entry name" value="Malate synthase G"/>
    <property type="match status" value="1"/>
</dbReference>
<feature type="domain" description="Malate synthase C-terminal" evidence="11">
    <location>
        <begin position="414"/>
        <end position="531"/>
    </location>
</feature>
<dbReference type="PANTHER" id="PTHR42902">
    <property type="entry name" value="MALATE SYNTHASE"/>
    <property type="match status" value="1"/>
</dbReference>
<feature type="domain" description="Malate synthase TIM barrel" evidence="9">
    <location>
        <begin position="164"/>
        <end position="408"/>
    </location>
</feature>
<dbReference type="InterPro" id="IPR011076">
    <property type="entry name" value="Malate_synth_sf"/>
</dbReference>
<dbReference type="InterPro" id="IPR048355">
    <property type="entry name" value="MS_C"/>
</dbReference>
<evidence type="ECO:0000259" key="11">
    <source>
        <dbReference type="Pfam" id="PF20659"/>
    </source>
</evidence>
<feature type="active site" description="Proton donor" evidence="8">
    <location>
        <position position="448"/>
    </location>
</feature>
<comment type="catalytic activity">
    <reaction evidence="6">
        <text>glyoxylate + acetyl-CoA + H2O = (S)-malate + CoA + H(+)</text>
        <dbReference type="Rhea" id="RHEA:18181"/>
        <dbReference type="ChEBI" id="CHEBI:15377"/>
        <dbReference type="ChEBI" id="CHEBI:15378"/>
        <dbReference type="ChEBI" id="CHEBI:15589"/>
        <dbReference type="ChEBI" id="CHEBI:36655"/>
        <dbReference type="ChEBI" id="CHEBI:57287"/>
        <dbReference type="ChEBI" id="CHEBI:57288"/>
        <dbReference type="EC" id="2.3.3.9"/>
    </reaction>
</comment>